<dbReference type="AlphaFoldDB" id="A0A1S3YTR3"/>
<accession>A0A1S3YTR3</accession>
<dbReference type="GeneID" id="107779595"/>
<dbReference type="PaxDb" id="4097-A0A1S3YTR3"/>
<evidence type="ECO:0000256" key="8">
    <source>
        <dbReference type="RuleBase" id="RU361233"/>
    </source>
</evidence>
<dbReference type="Proteomes" id="UP000790787">
    <property type="component" value="Chromosome 19"/>
</dbReference>
<evidence type="ECO:0000313" key="10">
    <source>
        <dbReference type="Proteomes" id="UP000790787"/>
    </source>
</evidence>
<sequence length="158" mass="17050">MAMDDEIPGAVGTSASFALRLGQTIFSAASLLFMSLGVEFHNYTAFCLLVTIMGLVIPWSITLAMIDIYSVLIHCPIRQPGILLFIVLGDWTLSFLTLAAASSIAGIVDLLHRTDVTFCTPAGLCSRYQISAALAFLSWFLSTASSLSNLWLLPSLSR</sequence>
<dbReference type="RefSeq" id="XP_016455533.1">
    <property type="nucleotide sequence ID" value="XM_016600047.1"/>
</dbReference>
<name>A0A1S3YTR3_TOBAC</name>
<dbReference type="InterPro" id="IPR045009">
    <property type="entry name" value="CASPL-5"/>
</dbReference>
<keyword evidence="7 8" id="KW-0472">Membrane</keyword>
<dbReference type="KEGG" id="nta:107779595"/>
<feature type="transmembrane region" description="Helical" evidence="8">
    <location>
        <begin position="81"/>
        <end position="108"/>
    </location>
</feature>
<dbReference type="GO" id="GO:0005886">
    <property type="term" value="C:plasma membrane"/>
    <property type="evidence" value="ECO:0007669"/>
    <property type="project" value="UniProtKB-SubCell"/>
</dbReference>
<evidence type="ECO:0000256" key="7">
    <source>
        <dbReference type="ARBA" id="ARBA00023136"/>
    </source>
</evidence>
<gene>
    <name evidence="11" type="primary">LOC107779595</name>
</gene>
<protein>
    <recommendedName>
        <fullName evidence="8">CASP-like protein</fullName>
    </recommendedName>
</protein>
<reference evidence="10" key="1">
    <citation type="journal article" date="2014" name="Nat. Commun.">
        <title>The tobacco genome sequence and its comparison with those of tomato and potato.</title>
        <authorList>
            <person name="Sierro N."/>
            <person name="Battey J.N."/>
            <person name="Ouadi S."/>
            <person name="Bakaher N."/>
            <person name="Bovet L."/>
            <person name="Willig A."/>
            <person name="Goepfert S."/>
            <person name="Peitsch M.C."/>
            <person name="Ivanov N.V."/>
        </authorList>
    </citation>
    <scope>NUCLEOTIDE SEQUENCE [LARGE SCALE GENOMIC DNA]</scope>
</reference>
<evidence type="ECO:0000256" key="2">
    <source>
        <dbReference type="ARBA" id="ARBA00007651"/>
    </source>
</evidence>
<dbReference type="PANTHER" id="PTHR32021">
    <property type="entry name" value="CASP-LIKE PROTEIN 5B3"/>
    <property type="match status" value="1"/>
</dbReference>
<proteinExistence type="inferred from homology"/>
<evidence type="ECO:0000259" key="9">
    <source>
        <dbReference type="Pfam" id="PF04535"/>
    </source>
</evidence>
<keyword evidence="4 8" id="KW-1003">Cell membrane</keyword>
<feature type="transmembrane region" description="Helical" evidence="8">
    <location>
        <begin position="128"/>
        <end position="153"/>
    </location>
</feature>
<evidence type="ECO:0000256" key="5">
    <source>
        <dbReference type="ARBA" id="ARBA00022692"/>
    </source>
</evidence>
<dbReference type="Pfam" id="PF04535">
    <property type="entry name" value="CASP_dom"/>
    <property type="match status" value="1"/>
</dbReference>
<dbReference type="OrthoDB" id="1881155at2759"/>
<dbReference type="RefSeq" id="XP_016455533.1">
    <property type="nucleotide sequence ID" value="XM_016600047.2"/>
</dbReference>
<evidence type="ECO:0000256" key="4">
    <source>
        <dbReference type="ARBA" id="ARBA00022475"/>
    </source>
</evidence>
<feature type="domain" description="Casparian strip membrane protein" evidence="9">
    <location>
        <begin position="12"/>
        <end position="141"/>
    </location>
</feature>
<evidence type="ECO:0000256" key="6">
    <source>
        <dbReference type="ARBA" id="ARBA00022989"/>
    </source>
</evidence>
<comment type="similarity">
    <text evidence="2 8">Belongs to the Casparian strip membrane proteins (CASP) family.</text>
</comment>
<feature type="transmembrane region" description="Helical" evidence="8">
    <location>
        <begin position="17"/>
        <end position="37"/>
    </location>
</feature>
<dbReference type="InterPro" id="IPR006702">
    <property type="entry name" value="CASP_dom"/>
</dbReference>
<feature type="transmembrane region" description="Helical" evidence="8">
    <location>
        <begin position="43"/>
        <end position="69"/>
    </location>
</feature>
<evidence type="ECO:0000256" key="1">
    <source>
        <dbReference type="ARBA" id="ARBA00004651"/>
    </source>
</evidence>
<evidence type="ECO:0000256" key="3">
    <source>
        <dbReference type="ARBA" id="ARBA00011489"/>
    </source>
</evidence>
<dbReference type="GO" id="GO:0016020">
    <property type="term" value="C:membrane"/>
    <property type="evidence" value="ECO:0000318"/>
    <property type="project" value="GO_Central"/>
</dbReference>
<evidence type="ECO:0000313" key="11">
    <source>
        <dbReference type="RefSeq" id="XP_016455533.1"/>
    </source>
</evidence>
<keyword evidence="5 8" id="KW-0812">Transmembrane</keyword>
<dbReference type="STRING" id="4097.A0A1S3YTR3"/>
<dbReference type="PANTHER" id="PTHR32021:SF32">
    <property type="entry name" value="CASP-LIKE PROTEIN 5C3"/>
    <property type="match status" value="1"/>
</dbReference>
<keyword evidence="6 8" id="KW-1133">Transmembrane helix</keyword>
<keyword evidence="10" id="KW-1185">Reference proteome</keyword>
<reference evidence="11" key="2">
    <citation type="submission" date="2025-08" db="UniProtKB">
        <authorList>
            <consortium name="RefSeq"/>
        </authorList>
    </citation>
    <scope>IDENTIFICATION</scope>
    <source>
        <tissue evidence="11">Leaf</tissue>
    </source>
</reference>
<organism evidence="10 11">
    <name type="scientific">Nicotiana tabacum</name>
    <name type="common">Common tobacco</name>
    <dbReference type="NCBI Taxonomy" id="4097"/>
    <lineage>
        <taxon>Eukaryota</taxon>
        <taxon>Viridiplantae</taxon>
        <taxon>Streptophyta</taxon>
        <taxon>Embryophyta</taxon>
        <taxon>Tracheophyta</taxon>
        <taxon>Spermatophyta</taxon>
        <taxon>Magnoliopsida</taxon>
        <taxon>eudicotyledons</taxon>
        <taxon>Gunneridae</taxon>
        <taxon>Pentapetalae</taxon>
        <taxon>asterids</taxon>
        <taxon>lamiids</taxon>
        <taxon>Solanales</taxon>
        <taxon>Solanaceae</taxon>
        <taxon>Nicotianoideae</taxon>
        <taxon>Nicotianeae</taxon>
        <taxon>Nicotiana</taxon>
    </lineage>
</organism>
<dbReference type="OMA" id="ECNESHA"/>
<comment type="subunit">
    <text evidence="3 8">Homodimer and heterodimers.</text>
</comment>
<comment type="subcellular location">
    <subcellularLocation>
        <location evidence="1 8">Cell membrane</location>
        <topology evidence="1 8">Multi-pass membrane protein</topology>
    </subcellularLocation>
</comment>